<keyword evidence="2" id="KW-1185">Reference proteome</keyword>
<name>A0A917E250_9HYPH</name>
<protein>
    <submittedName>
        <fullName evidence="1">Uncharacterized protein</fullName>
    </submittedName>
</protein>
<dbReference type="Proteomes" id="UP000644699">
    <property type="component" value="Unassembled WGS sequence"/>
</dbReference>
<dbReference type="AlphaFoldDB" id="A0A917E250"/>
<dbReference type="EMBL" id="BMIQ01000001">
    <property type="protein sequence ID" value="GGD92751.1"/>
    <property type="molecule type" value="Genomic_DNA"/>
</dbReference>
<accession>A0A917E250</accession>
<proteinExistence type="predicted"/>
<evidence type="ECO:0000313" key="1">
    <source>
        <dbReference type="EMBL" id="GGD92751.1"/>
    </source>
</evidence>
<evidence type="ECO:0000313" key="2">
    <source>
        <dbReference type="Proteomes" id="UP000644699"/>
    </source>
</evidence>
<organism evidence="1 2">
    <name type="scientific">Aureimonas endophytica</name>
    <dbReference type="NCBI Taxonomy" id="2027858"/>
    <lineage>
        <taxon>Bacteria</taxon>
        <taxon>Pseudomonadati</taxon>
        <taxon>Pseudomonadota</taxon>
        <taxon>Alphaproteobacteria</taxon>
        <taxon>Hyphomicrobiales</taxon>
        <taxon>Aurantimonadaceae</taxon>
        <taxon>Aureimonas</taxon>
    </lineage>
</organism>
<sequence>MRLRCQGLAGLRDWRKGRPTPRAGEGEQASLTNAIFRGLDLERDGLRIVRDFVSGAIMSPMGRI</sequence>
<reference evidence="1" key="1">
    <citation type="journal article" date="2014" name="Int. J. Syst. Evol. Microbiol.">
        <title>Complete genome sequence of Corynebacterium casei LMG S-19264T (=DSM 44701T), isolated from a smear-ripened cheese.</title>
        <authorList>
            <consortium name="US DOE Joint Genome Institute (JGI-PGF)"/>
            <person name="Walter F."/>
            <person name="Albersmeier A."/>
            <person name="Kalinowski J."/>
            <person name="Ruckert C."/>
        </authorList>
    </citation>
    <scope>NUCLEOTIDE SEQUENCE</scope>
    <source>
        <strain evidence="1">CGMCC 1.15367</strain>
    </source>
</reference>
<reference evidence="1" key="2">
    <citation type="submission" date="2020-09" db="EMBL/GenBank/DDBJ databases">
        <authorList>
            <person name="Sun Q."/>
            <person name="Zhou Y."/>
        </authorList>
    </citation>
    <scope>NUCLEOTIDE SEQUENCE</scope>
    <source>
        <strain evidence="1">CGMCC 1.15367</strain>
    </source>
</reference>
<gene>
    <name evidence="1" type="ORF">GCM10011390_09350</name>
</gene>
<comment type="caution">
    <text evidence="1">The sequence shown here is derived from an EMBL/GenBank/DDBJ whole genome shotgun (WGS) entry which is preliminary data.</text>
</comment>